<name>A0A6C0C7W0_9ZZZZ</name>
<proteinExistence type="predicted"/>
<protein>
    <submittedName>
        <fullName evidence="2">Uncharacterized protein</fullName>
    </submittedName>
</protein>
<evidence type="ECO:0000313" key="2">
    <source>
        <dbReference type="EMBL" id="QHS99844.1"/>
    </source>
</evidence>
<evidence type="ECO:0000256" key="1">
    <source>
        <dbReference type="SAM" id="Coils"/>
    </source>
</evidence>
<dbReference type="EMBL" id="MN739349">
    <property type="protein sequence ID" value="QHS99844.1"/>
    <property type="molecule type" value="Genomic_DNA"/>
</dbReference>
<reference evidence="2" key="1">
    <citation type="journal article" date="2020" name="Nature">
        <title>Giant virus diversity and host interactions through global metagenomics.</title>
        <authorList>
            <person name="Schulz F."/>
            <person name="Roux S."/>
            <person name="Paez-Espino D."/>
            <person name="Jungbluth S."/>
            <person name="Walsh D.A."/>
            <person name="Denef V.J."/>
            <person name="McMahon K.D."/>
            <person name="Konstantinidis K.T."/>
            <person name="Eloe-Fadrosh E.A."/>
            <person name="Kyrpides N.C."/>
            <person name="Woyke T."/>
        </authorList>
    </citation>
    <scope>NUCLEOTIDE SEQUENCE</scope>
    <source>
        <strain evidence="2">GVMAG-M-3300020187-37</strain>
    </source>
</reference>
<dbReference type="AlphaFoldDB" id="A0A6C0C7W0"/>
<organism evidence="2">
    <name type="scientific">viral metagenome</name>
    <dbReference type="NCBI Taxonomy" id="1070528"/>
    <lineage>
        <taxon>unclassified sequences</taxon>
        <taxon>metagenomes</taxon>
        <taxon>organismal metagenomes</taxon>
    </lineage>
</organism>
<keyword evidence="1" id="KW-0175">Coiled coil</keyword>
<sequence>MEFKKEIVQNVSNEIKNLFSHNINSLVNVAVNERLEKEKEIFYEKLNVCQEEFLEPKGSGLFRYCGECEYCQKNYLIDNEQVDHPSSSKVYLNNLIKNKIKESNLYDNEYLFICSCEPKNFHGQHTYSHYLISNYGRSVNLHNNGQGIIQLYTDQKCDIILNREYFKILRTLKLYNYNGNNNYTFDHLQYSLIMDIYKQYHPKATEIYTIEQKILKLKDKEIEIKILEDNYVKKYEELSKKENQLIDKEIKLENDIKVHKEKIKHLFKRENAVKLKETINSCKTELLQSAFKLNDVISIIPWPEDDDYDLIKQNIDNVISIMNNLI</sequence>
<accession>A0A6C0C7W0</accession>
<feature type="coiled-coil region" evidence="1">
    <location>
        <begin position="210"/>
        <end position="255"/>
    </location>
</feature>